<organism evidence="2 3">
    <name type="scientific">Riccia fluitans</name>
    <dbReference type="NCBI Taxonomy" id="41844"/>
    <lineage>
        <taxon>Eukaryota</taxon>
        <taxon>Viridiplantae</taxon>
        <taxon>Streptophyta</taxon>
        <taxon>Embryophyta</taxon>
        <taxon>Marchantiophyta</taxon>
        <taxon>Marchantiopsida</taxon>
        <taxon>Marchantiidae</taxon>
        <taxon>Marchantiales</taxon>
        <taxon>Ricciaceae</taxon>
        <taxon>Riccia</taxon>
    </lineage>
</organism>
<sequence>MDANVASARAKDSYPRTSERVCGAEQDKTIDESIAGDATEYSDNLRRASNLTKETGNDKQLQTPTQCHFRAQPARLSSFRSRPLSGPSAPKLVVQAEDSPLSVGTPVLRVQEGERFELG</sequence>
<feature type="compositionally biased region" description="Basic and acidic residues" evidence="1">
    <location>
        <begin position="9"/>
        <end position="19"/>
    </location>
</feature>
<evidence type="ECO:0000313" key="3">
    <source>
        <dbReference type="Proteomes" id="UP001605036"/>
    </source>
</evidence>
<feature type="region of interest" description="Disordered" evidence="1">
    <location>
        <begin position="1"/>
        <end position="22"/>
    </location>
</feature>
<reference evidence="2 3" key="1">
    <citation type="submission" date="2024-09" db="EMBL/GenBank/DDBJ databases">
        <title>Chromosome-scale assembly of Riccia fluitans.</title>
        <authorList>
            <person name="Paukszto L."/>
            <person name="Sawicki J."/>
            <person name="Karawczyk K."/>
            <person name="Piernik-Szablinska J."/>
            <person name="Szczecinska M."/>
            <person name="Mazdziarz M."/>
        </authorList>
    </citation>
    <scope>NUCLEOTIDE SEQUENCE [LARGE SCALE GENOMIC DNA]</scope>
    <source>
        <strain evidence="2">Rf_01</strain>
        <tissue evidence="2">Aerial parts of the thallus</tissue>
    </source>
</reference>
<name>A0ABD1ZTI3_9MARC</name>
<dbReference type="Proteomes" id="UP001605036">
    <property type="component" value="Unassembled WGS sequence"/>
</dbReference>
<dbReference type="EMBL" id="JBHFFA010000001">
    <property type="protein sequence ID" value="KAL2653659.1"/>
    <property type="molecule type" value="Genomic_DNA"/>
</dbReference>
<keyword evidence="3" id="KW-1185">Reference proteome</keyword>
<gene>
    <name evidence="2" type="ORF">R1flu_021787</name>
</gene>
<dbReference type="AlphaFoldDB" id="A0ABD1ZTI3"/>
<evidence type="ECO:0000256" key="1">
    <source>
        <dbReference type="SAM" id="MobiDB-lite"/>
    </source>
</evidence>
<accession>A0ABD1ZTI3</accession>
<proteinExistence type="predicted"/>
<protein>
    <submittedName>
        <fullName evidence="2">Uncharacterized protein</fullName>
    </submittedName>
</protein>
<feature type="region of interest" description="Disordered" evidence="1">
    <location>
        <begin position="74"/>
        <end position="99"/>
    </location>
</feature>
<evidence type="ECO:0000313" key="2">
    <source>
        <dbReference type="EMBL" id="KAL2653659.1"/>
    </source>
</evidence>
<comment type="caution">
    <text evidence="2">The sequence shown here is derived from an EMBL/GenBank/DDBJ whole genome shotgun (WGS) entry which is preliminary data.</text>
</comment>